<dbReference type="EMBL" id="CM047901">
    <property type="protein sequence ID" value="KAJ0096679.1"/>
    <property type="molecule type" value="Genomic_DNA"/>
</dbReference>
<sequence>MRIKLERFKEVGLKKMTENVAFADLGFRSSSARTSFQWGGTVFALFLLLLNRTGRRSHLQTNILVLYLFTSFPTVLFKILRGQVGCWVAFLAVGANLFYPQTCPVARFILFVIAPDWLADELRDGIAAGIFCLLMGVLLIIIEIRETRGFRDCECSFYCFGYIIGMATTDCNNADTSNSVLGYSCNGLNRSCQAYLIFRSLPPFDSVVSISTLFASDPSQLSQINSVSETATFETNRMVIVPITCSCSVVVPVRCACPTKNQTDGGVQYLLSYLVKTGDTVEIISTRFGVDTGRTLEANRLSEQSTIHPFTTLLVPLENPPVDSQTIESPPPPPPPSSTSNSSSISKSFEAREKPMKIELDEESQDFLDRSVYRGTINGDFAAIKKMNGDVSKEINLLNRINHSNLIRLSGICFNDGNWYLVYEFAVNGPLSDWIFDNKNEGKLLNWAQRIQIALDVATGLNYLHSFTNPPHVHKDIKSSNVLLDGDFRAKIANFALARPTDGQEGKEATALYGEENMHLSEALNIVLNNEDGQESLRHFIDPSMQGNCPLELAIFVLRLADSCLKKSCTSPSHG</sequence>
<gene>
    <name evidence="1" type="ORF">Patl1_28853</name>
</gene>
<evidence type="ECO:0000313" key="1">
    <source>
        <dbReference type="EMBL" id="KAJ0096679.1"/>
    </source>
</evidence>
<name>A0ACC1BCU0_9ROSI</name>
<keyword evidence="2" id="KW-1185">Reference proteome</keyword>
<organism evidence="1 2">
    <name type="scientific">Pistacia atlantica</name>
    <dbReference type="NCBI Taxonomy" id="434234"/>
    <lineage>
        <taxon>Eukaryota</taxon>
        <taxon>Viridiplantae</taxon>
        <taxon>Streptophyta</taxon>
        <taxon>Embryophyta</taxon>
        <taxon>Tracheophyta</taxon>
        <taxon>Spermatophyta</taxon>
        <taxon>Magnoliopsida</taxon>
        <taxon>eudicotyledons</taxon>
        <taxon>Gunneridae</taxon>
        <taxon>Pentapetalae</taxon>
        <taxon>rosids</taxon>
        <taxon>malvids</taxon>
        <taxon>Sapindales</taxon>
        <taxon>Anacardiaceae</taxon>
        <taxon>Pistacia</taxon>
    </lineage>
</organism>
<reference evidence="2" key="1">
    <citation type="journal article" date="2023" name="G3 (Bethesda)">
        <title>Genome assembly and association tests identify interacting loci associated with vigor, precocity, and sex in interspecific pistachio rootstocks.</title>
        <authorList>
            <person name="Palmer W."/>
            <person name="Jacygrad E."/>
            <person name="Sagayaradj S."/>
            <person name="Cavanaugh K."/>
            <person name="Han R."/>
            <person name="Bertier L."/>
            <person name="Beede B."/>
            <person name="Kafkas S."/>
            <person name="Golino D."/>
            <person name="Preece J."/>
            <person name="Michelmore R."/>
        </authorList>
    </citation>
    <scope>NUCLEOTIDE SEQUENCE [LARGE SCALE GENOMIC DNA]</scope>
</reference>
<accession>A0ACC1BCU0</accession>
<proteinExistence type="predicted"/>
<comment type="caution">
    <text evidence="1">The sequence shown here is derived from an EMBL/GenBank/DDBJ whole genome shotgun (WGS) entry which is preliminary data.</text>
</comment>
<dbReference type="Proteomes" id="UP001164250">
    <property type="component" value="Chromosome 5"/>
</dbReference>
<evidence type="ECO:0000313" key="2">
    <source>
        <dbReference type="Proteomes" id="UP001164250"/>
    </source>
</evidence>
<protein>
    <submittedName>
        <fullName evidence="1">Uncharacterized protein</fullName>
    </submittedName>
</protein>